<gene>
    <name evidence="3" type="ORF">BDK92_0230</name>
</gene>
<dbReference type="Proteomes" id="UP000277671">
    <property type="component" value="Unassembled WGS sequence"/>
</dbReference>
<evidence type="ECO:0000259" key="2">
    <source>
        <dbReference type="SMART" id="SM00062"/>
    </source>
</evidence>
<sequence>MLRGLRLPFANRSCYMLEVMIINGAIAEDLAPEGVLRASINLGNPVLAQGTPAAPAGVTVDIAREVSARLHLPVELVCFDAARKSYEAMTSGRADICFLAIEPARAAEVAFTAPYVVIEGVFVVARDSAVSRPADVDHPGVRIGVKRGSAYDLFLSRTLQHATVVRGEEGVDEFLVQGLEVAAGIRQPMTEFVATHPEFRLIEDRFMQIQQAVGTTKSRRPETVRFLRDLVEELKANGFVADALRRSNQSDARVAPPEHH</sequence>
<dbReference type="AlphaFoldDB" id="A0A495JBA5"/>
<dbReference type="PANTHER" id="PTHR35936">
    <property type="entry name" value="MEMBRANE-BOUND LYTIC MUREIN TRANSGLYCOSYLASE F"/>
    <property type="match status" value="1"/>
</dbReference>
<comment type="caution">
    <text evidence="3">The sequence shown here is derived from an EMBL/GenBank/DDBJ whole genome shotgun (WGS) entry which is preliminary data.</text>
</comment>
<organism evidence="3 4">
    <name type="scientific">Micromonospora pisi</name>
    <dbReference type="NCBI Taxonomy" id="589240"/>
    <lineage>
        <taxon>Bacteria</taxon>
        <taxon>Bacillati</taxon>
        <taxon>Actinomycetota</taxon>
        <taxon>Actinomycetes</taxon>
        <taxon>Micromonosporales</taxon>
        <taxon>Micromonosporaceae</taxon>
        <taxon>Micromonospora</taxon>
    </lineage>
</organism>
<reference evidence="3 4" key="1">
    <citation type="submission" date="2018-10" db="EMBL/GenBank/DDBJ databases">
        <title>Sequencing the genomes of 1000 actinobacteria strains.</title>
        <authorList>
            <person name="Klenk H.-P."/>
        </authorList>
    </citation>
    <scope>NUCLEOTIDE SEQUENCE [LARGE SCALE GENOMIC DNA]</scope>
    <source>
        <strain evidence="3 4">DSM 45175</strain>
    </source>
</reference>
<proteinExistence type="predicted"/>
<evidence type="ECO:0000313" key="4">
    <source>
        <dbReference type="Proteomes" id="UP000277671"/>
    </source>
</evidence>
<dbReference type="SUPFAM" id="SSF53850">
    <property type="entry name" value="Periplasmic binding protein-like II"/>
    <property type="match status" value="1"/>
</dbReference>
<feature type="domain" description="Solute-binding protein family 3/N-terminal" evidence="2">
    <location>
        <begin position="35"/>
        <end position="251"/>
    </location>
</feature>
<protein>
    <submittedName>
        <fullName evidence="3">Amino acid ABC transporter substrate-binding protein (PAAT family)</fullName>
    </submittedName>
</protein>
<dbReference type="PANTHER" id="PTHR35936:SF17">
    <property type="entry name" value="ARGININE-BINDING EXTRACELLULAR PROTEIN ARTP"/>
    <property type="match status" value="1"/>
</dbReference>
<dbReference type="Gene3D" id="3.40.190.10">
    <property type="entry name" value="Periplasmic binding protein-like II"/>
    <property type="match status" value="2"/>
</dbReference>
<dbReference type="EMBL" id="RBKT01000001">
    <property type="protein sequence ID" value="RKR86011.1"/>
    <property type="molecule type" value="Genomic_DNA"/>
</dbReference>
<dbReference type="InterPro" id="IPR001638">
    <property type="entry name" value="Solute-binding_3/MltF_N"/>
</dbReference>
<name>A0A495JBA5_9ACTN</name>
<evidence type="ECO:0000256" key="1">
    <source>
        <dbReference type="ARBA" id="ARBA00022729"/>
    </source>
</evidence>
<dbReference type="SMART" id="SM00062">
    <property type="entry name" value="PBPb"/>
    <property type="match status" value="1"/>
</dbReference>
<accession>A0A495JBA5</accession>
<keyword evidence="4" id="KW-1185">Reference proteome</keyword>
<evidence type="ECO:0000313" key="3">
    <source>
        <dbReference type="EMBL" id="RKR86011.1"/>
    </source>
</evidence>
<dbReference type="Pfam" id="PF00497">
    <property type="entry name" value="SBP_bac_3"/>
    <property type="match status" value="1"/>
</dbReference>
<keyword evidence="1" id="KW-0732">Signal</keyword>